<dbReference type="AlphaFoldDB" id="A0A4Q7VL54"/>
<sequence length="39" mass="4574">MRFGMNASLDSSFKRFANKQTPKDRKLLTSKSEYHLLKV</sequence>
<evidence type="ECO:0000313" key="1">
    <source>
        <dbReference type="EMBL" id="RZT96996.1"/>
    </source>
</evidence>
<protein>
    <submittedName>
        <fullName evidence="1">Uncharacterized protein</fullName>
    </submittedName>
</protein>
<accession>A0A4Q7VL54</accession>
<dbReference type="Proteomes" id="UP000293562">
    <property type="component" value="Unassembled WGS sequence"/>
</dbReference>
<evidence type="ECO:0000313" key="2">
    <source>
        <dbReference type="Proteomes" id="UP000293562"/>
    </source>
</evidence>
<reference evidence="1 2" key="1">
    <citation type="submission" date="2019-02" db="EMBL/GenBank/DDBJ databases">
        <title>Genomic Encyclopedia of Type Strains, Phase IV (KMG-IV): sequencing the most valuable type-strain genomes for metagenomic binning, comparative biology and taxonomic classification.</title>
        <authorList>
            <person name="Goeker M."/>
        </authorList>
    </citation>
    <scope>NUCLEOTIDE SEQUENCE [LARGE SCALE GENOMIC DNA]</scope>
    <source>
        <strain evidence="1 2">DSM 28825</strain>
    </source>
</reference>
<comment type="caution">
    <text evidence="1">The sequence shown here is derived from an EMBL/GenBank/DDBJ whole genome shotgun (WGS) entry which is preliminary data.</text>
</comment>
<name>A0A4Q7VL54_9BACT</name>
<keyword evidence="2" id="KW-1185">Reference proteome</keyword>
<dbReference type="EMBL" id="SHKN01000001">
    <property type="protein sequence ID" value="RZT96996.1"/>
    <property type="molecule type" value="Genomic_DNA"/>
</dbReference>
<organism evidence="1 2">
    <name type="scientific">Ancylomarina subtilis</name>
    <dbReference type="NCBI Taxonomy" id="1639035"/>
    <lineage>
        <taxon>Bacteria</taxon>
        <taxon>Pseudomonadati</taxon>
        <taxon>Bacteroidota</taxon>
        <taxon>Bacteroidia</taxon>
        <taxon>Marinilabiliales</taxon>
        <taxon>Marinifilaceae</taxon>
        <taxon>Ancylomarina</taxon>
    </lineage>
</organism>
<gene>
    <name evidence="1" type="ORF">EV201_1653</name>
</gene>
<proteinExistence type="predicted"/>